<protein>
    <submittedName>
        <fullName evidence="2">Fk506 binding protein</fullName>
    </submittedName>
</protein>
<dbReference type="AlphaFoldDB" id="A0A147B8S5"/>
<name>A0A147B8S5_9ACAR</name>
<feature type="region of interest" description="Disordered" evidence="1">
    <location>
        <begin position="31"/>
        <end position="119"/>
    </location>
</feature>
<evidence type="ECO:0000256" key="1">
    <source>
        <dbReference type="SAM" id="MobiDB-lite"/>
    </source>
</evidence>
<proteinExistence type="predicted"/>
<dbReference type="EMBL" id="GEIB01000853">
    <property type="protein sequence ID" value="JAR87167.1"/>
    <property type="molecule type" value="Transcribed_RNA"/>
</dbReference>
<reference evidence="2" key="1">
    <citation type="submission" date="2016-03" db="EMBL/GenBank/DDBJ databases">
        <title>Gut transcriptome analysis on engorged females of Ornithodoros mimon (Acari: Argasidae) and phylogenetic inferences of soft ticks.</title>
        <authorList>
            <person name="Landulfo G.A."/>
            <person name="Giovanni D."/>
            <person name="Carvalho E."/>
            <person name="Junqueira-de-Azevedo I."/>
            <person name="Patane J."/>
            <person name="Mendoca R."/>
            <person name="Barros-Battesti D."/>
        </authorList>
    </citation>
    <scope>NUCLEOTIDE SEQUENCE</scope>
    <source>
        <strain evidence="2">Females</strain>
        <tissue evidence="2">Gut</tissue>
    </source>
</reference>
<accession>A0A147B8S5</accession>
<organism evidence="2">
    <name type="scientific">Alectorobius mimon</name>
    <dbReference type="NCBI Taxonomy" id="360319"/>
    <lineage>
        <taxon>Eukaryota</taxon>
        <taxon>Metazoa</taxon>
        <taxon>Ecdysozoa</taxon>
        <taxon>Arthropoda</taxon>
        <taxon>Chelicerata</taxon>
        <taxon>Arachnida</taxon>
        <taxon>Acari</taxon>
        <taxon>Parasitiformes</taxon>
        <taxon>Ixodida</taxon>
        <taxon>Ixodoidea</taxon>
        <taxon>Argasidae</taxon>
        <taxon>Ornithodorinae</taxon>
        <taxon>Alectorobius</taxon>
    </lineage>
</organism>
<feature type="non-terminal residue" evidence="2">
    <location>
        <position position="1"/>
    </location>
</feature>
<sequence>QLTICQTKLSQELQREKQFYKSIFDKMAARSKAEGNSDAPIETGVWNNGQAEEPSLPKTPRWKQRWRPSPANPRLWPAPEMLIRRSGWKRKPAQETSHRHSHVTNGRGRERLSSSSHFV</sequence>
<evidence type="ECO:0000313" key="2">
    <source>
        <dbReference type="EMBL" id="JAR87167.1"/>
    </source>
</evidence>